<comment type="cofactor">
    <cofactor evidence="1 10">
        <name>Zn(2+)</name>
        <dbReference type="ChEBI" id="CHEBI:29105"/>
    </cofactor>
</comment>
<dbReference type="SUPFAM" id="SSF50129">
    <property type="entry name" value="GroES-like"/>
    <property type="match status" value="1"/>
</dbReference>
<dbReference type="InterPro" id="IPR011032">
    <property type="entry name" value="GroES-like_sf"/>
</dbReference>
<evidence type="ECO:0000256" key="3">
    <source>
        <dbReference type="ARBA" id="ARBA00022723"/>
    </source>
</evidence>
<keyword evidence="5 12" id="KW-0560">Oxidoreductase</keyword>
<evidence type="ECO:0000256" key="7">
    <source>
        <dbReference type="ARBA" id="ARBA00051097"/>
    </source>
</evidence>
<dbReference type="GO" id="GO:0046029">
    <property type="term" value="F:mannitol dehydrogenase activity"/>
    <property type="evidence" value="ECO:0007669"/>
    <property type="project" value="UniProtKB-EC"/>
</dbReference>
<comment type="function">
    <text evidence="8">Oxidizes mannitol to mannose. Provides the initial step by which translocated mannitol is committed to central metabolism and, by regulating mannitol pool size, is important in regulating salt tolerance at the cellular level.</text>
</comment>
<dbReference type="EC" id="1.1.1.255" evidence="9"/>
<dbReference type="AlphaFoldDB" id="A0A0H3W9W9"/>
<keyword evidence="6" id="KW-0520">NAD</keyword>
<dbReference type="PROSITE" id="PS00059">
    <property type="entry name" value="ADH_ZINC"/>
    <property type="match status" value="1"/>
</dbReference>
<evidence type="ECO:0000256" key="10">
    <source>
        <dbReference type="RuleBase" id="RU361277"/>
    </source>
</evidence>
<evidence type="ECO:0000256" key="2">
    <source>
        <dbReference type="ARBA" id="ARBA00008072"/>
    </source>
</evidence>
<evidence type="ECO:0000256" key="8">
    <source>
        <dbReference type="ARBA" id="ARBA00056693"/>
    </source>
</evidence>
<evidence type="ECO:0000259" key="11">
    <source>
        <dbReference type="SMART" id="SM00829"/>
    </source>
</evidence>
<dbReference type="Pfam" id="PF00107">
    <property type="entry name" value="ADH_zinc_N"/>
    <property type="match status" value="1"/>
</dbReference>
<gene>
    <name evidence="12" type="primary">CAD1</name>
</gene>
<protein>
    <recommendedName>
        <fullName evidence="9">mannitol dehydrogenase</fullName>
        <ecNumber evidence="9">1.1.1.255</ecNumber>
    </recommendedName>
</protein>
<dbReference type="InterPro" id="IPR047109">
    <property type="entry name" value="CAD-like"/>
</dbReference>
<dbReference type="PANTHER" id="PTHR42683">
    <property type="entry name" value="ALDEHYDE REDUCTASE"/>
    <property type="match status" value="1"/>
</dbReference>
<accession>A0A0H3W9W9</accession>
<name>A0A0H3W9W9_9ROSA</name>
<dbReference type="InterPro" id="IPR002328">
    <property type="entry name" value="ADH_Zn_CS"/>
</dbReference>
<organism evidence="12">
    <name type="scientific">Rubus deliciosus</name>
    <dbReference type="NCBI Taxonomy" id="75068"/>
    <lineage>
        <taxon>Eukaryota</taxon>
        <taxon>Viridiplantae</taxon>
        <taxon>Streptophyta</taxon>
        <taxon>Embryophyta</taxon>
        <taxon>Tracheophyta</taxon>
        <taxon>Spermatophyta</taxon>
        <taxon>Magnoliopsida</taxon>
        <taxon>eudicotyledons</taxon>
        <taxon>Gunneridae</taxon>
        <taxon>Pentapetalae</taxon>
        <taxon>rosids</taxon>
        <taxon>fabids</taxon>
        <taxon>Rosales</taxon>
        <taxon>Rosaceae</taxon>
        <taxon>Rosoideae</taxon>
        <taxon>Rosoideae incertae sedis</taxon>
        <taxon>Rubus</taxon>
    </lineage>
</organism>
<dbReference type="SMART" id="SM00829">
    <property type="entry name" value="PKS_ER"/>
    <property type="match status" value="1"/>
</dbReference>
<feature type="domain" description="Enoyl reductase (ER)" evidence="11">
    <location>
        <begin position="23"/>
        <end position="351"/>
    </location>
</feature>
<comment type="catalytic activity">
    <reaction evidence="7">
        <text>D-mannitol + NAD(+) = D-mannose + NADH + H(+)</text>
        <dbReference type="Rhea" id="RHEA:15029"/>
        <dbReference type="ChEBI" id="CHEBI:4208"/>
        <dbReference type="ChEBI" id="CHEBI:15378"/>
        <dbReference type="ChEBI" id="CHEBI:16899"/>
        <dbReference type="ChEBI" id="CHEBI:57540"/>
        <dbReference type="ChEBI" id="CHEBI:57945"/>
        <dbReference type="EC" id="1.1.1.255"/>
    </reaction>
</comment>
<dbReference type="InterPro" id="IPR013154">
    <property type="entry name" value="ADH-like_N"/>
</dbReference>
<dbReference type="InterPro" id="IPR020843">
    <property type="entry name" value="ER"/>
</dbReference>
<evidence type="ECO:0000256" key="1">
    <source>
        <dbReference type="ARBA" id="ARBA00001947"/>
    </source>
</evidence>
<dbReference type="FunFam" id="3.90.180.10:FF:000126">
    <property type="entry name" value="Uncharacterized protein"/>
    <property type="match status" value="1"/>
</dbReference>
<evidence type="ECO:0000256" key="5">
    <source>
        <dbReference type="ARBA" id="ARBA00023002"/>
    </source>
</evidence>
<keyword evidence="4 10" id="KW-0862">Zinc</keyword>
<dbReference type="Gene3D" id="3.40.50.720">
    <property type="entry name" value="NAD(P)-binding Rossmann-like Domain"/>
    <property type="match status" value="1"/>
</dbReference>
<dbReference type="GO" id="GO:0008270">
    <property type="term" value="F:zinc ion binding"/>
    <property type="evidence" value="ECO:0007669"/>
    <property type="project" value="InterPro"/>
</dbReference>
<evidence type="ECO:0000256" key="9">
    <source>
        <dbReference type="ARBA" id="ARBA00066829"/>
    </source>
</evidence>
<dbReference type="FunFam" id="3.40.50.720:FF:000022">
    <property type="entry name" value="Cinnamyl alcohol dehydrogenase"/>
    <property type="match status" value="1"/>
</dbReference>
<dbReference type="Gene3D" id="3.90.180.10">
    <property type="entry name" value="Medium-chain alcohol dehydrogenases, catalytic domain"/>
    <property type="match status" value="1"/>
</dbReference>
<keyword evidence="3 10" id="KW-0479">Metal-binding</keyword>
<sequence length="361" mass="38771">MVASAEQEHPNKAIGWAARDTSGVLSPFNFSRRETGEKDVAFKVLYCGICHSDLHMVKNEWGSSTYPLVPGHEIVGVVTEVGSKVQNIKVGDKVGVGCMVGSCRSCDSCADHLENYCPKMILTYSAKYYDGTTTYGGYSDIMVADENFIVRIPENLPLDGAAPLLCAGITTYSPLRHFGLDKPGMHVGVVGLGGLGHVAVKFAKALGVKVTVISTSPKKKAEAVERLHADSFLVSTDQNEMQAAMGTMDGIIDTVSAVHPLVPLIGLLKTQGKLVMVGAPEKPLELPVFPLIMGRKIIGGSCIGGMKETQEMINFAAKHNITADIEIIPIDYVNTAMDRLVKADVRYRFVIDIGNTLKASS</sequence>
<dbReference type="CDD" id="cd05283">
    <property type="entry name" value="CAD1"/>
    <property type="match status" value="1"/>
</dbReference>
<dbReference type="FunFam" id="3.90.180.10:FF:000100">
    <property type="entry name" value="Putative cinnamyl alcohol dehydrogenase 6"/>
    <property type="match status" value="1"/>
</dbReference>
<dbReference type="InterPro" id="IPR013149">
    <property type="entry name" value="ADH-like_C"/>
</dbReference>
<reference evidence="12" key="1">
    <citation type="submission" date="2014-12" db="EMBL/GenBank/DDBJ databases">
        <authorList>
            <person name="Zhang C."/>
            <person name="Wu W."/>
            <person name="Li W."/>
        </authorList>
    </citation>
    <scope>NUCLEOTIDE SEQUENCE</scope>
</reference>
<proteinExistence type="evidence at transcript level"/>
<dbReference type="SUPFAM" id="SSF51735">
    <property type="entry name" value="NAD(P)-binding Rossmann-fold domains"/>
    <property type="match status" value="1"/>
</dbReference>
<evidence type="ECO:0000313" key="12">
    <source>
        <dbReference type="EMBL" id="AKL59767.1"/>
    </source>
</evidence>
<dbReference type="EMBL" id="KP322703">
    <property type="protein sequence ID" value="AKL59767.1"/>
    <property type="molecule type" value="mRNA"/>
</dbReference>
<dbReference type="Pfam" id="PF08240">
    <property type="entry name" value="ADH_N"/>
    <property type="match status" value="1"/>
</dbReference>
<comment type="similarity">
    <text evidence="2 10">Belongs to the zinc-containing alcohol dehydrogenase family.</text>
</comment>
<dbReference type="GO" id="GO:0009809">
    <property type="term" value="P:lignin biosynthetic process"/>
    <property type="evidence" value="ECO:0007669"/>
    <property type="project" value="UniProtKB-ARBA"/>
</dbReference>
<dbReference type="InterPro" id="IPR036291">
    <property type="entry name" value="NAD(P)-bd_dom_sf"/>
</dbReference>
<evidence type="ECO:0000256" key="6">
    <source>
        <dbReference type="ARBA" id="ARBA00023027"/>
    </source>
</evidence>
<evidence type="ECO:0000256" key="4">
    <source>
        <dbReference type="ARBA" id="ARBA00022833"/>
    </source>
</evidence>